<dbReference type="InterPro" id="IPR006664">
    <property type="entry name" value="OMP_bac"/>
</dbReference>
<evidence type="ECO:0000256" key="5">
    <source>
        <dbReference type="SAM" id="MobiDB-lite"/>
    </source>
</evidence>
<evidence type="ECO:0000256" key="3">
    <source>
        <dbReference type="ARBA" id="ARBA00023237"/>
    </source>
</evidence>
<dbReference type="PRINTS" id="PR01021">
    <property type="entry name" value="OMPADOMAIN"/>
</dbReference>
<dbReference type="PANTHER" id="PTHR30329:SF21">
    <property type="entry name" value="LIPOPROTEIN YIAD-RELATED"/>
    <property type="match status" value="1"/>
</dbReference>
<feature type="region of interest" description="Disordered" evidence="5">
    <location>
        <begin position="183"/>
        <end position="218"/>
    </location>
</feature>
<keyword evidence="3" id="KW-0998">Cell outer membrane</keyword>
<dbReference type="PRINTS" id="PR01023">
    <property type="entry name" value="NAFLGMOTY"/>
</dbReference>
<dbReference type="PROSITE" id="PS01068">
    <property type="entry name" value="OMPA_1"/>
    <property type="match status" value="1"/>
</dbReference>
<evidence type="ECO:0000256" key="2">
    <source>
        <dbReference type="ARBA" id="ARBA00023136"/>
    </source>
</evidence>
<organism evidence="8 9">
    <name type="scientific">Sideroxyarcus emersonii</name>
    <dbReference type="NCBI Taxonomy" id="2764705"/>
    <lineage>
        <taxon>Bacteria</taxon>
        <taxon>Pseudomonadati</taxon>
        <taxon>Pseudomonadota</taxon>
        <taxon>Betaproteobacteria</taxon>
        <taxon>Nitrosomonadales</taxon>
        <taxon>Gallionellaceae</taxon>
        <taxon>Sideroxyarcus</taxon>
    </lineage>
</organism>
<dbReference type="PANTHER" id="PTHR30329">
    <property type="entry name" value="STATOR ELEMENT OF FLAGELLAR MOTOR COMPLEX"/>
    <property type="match status" value="1"/>
</dbReference>
<sequence>MKTISVALYSCIALSAMFSTQAISATSAPDGYVVNSSGVIVRDNYGDCWHTGSWTPAMAVPGCDGVTASERVAAPPKAVAPAPAPVVAEAAPAPGPKTIFTDKPITIEGANFASGSAILKPAAFRQLDTVVEFAAKYKEANLAIVGYTDNRGSEAANQTLSAQRAEAVKAYLVNKGVDAGRISTSGKGSANPVGDNNTAAGRAQNRRVEINSVERVAQ</sequence>
<proteinExistence type="predicted"/>
<dbReference type="PROSITE" id="PS51123">
    <property type="entry name" value="OMPA_2"/>
    <property type="match status" value="1"/>
</dbReference>
<keyword evidence="6" id="KW-0732">Signal</keyword>
<protein>
    <recommendedName>
        <fullName evidence="7">OmpA-like domain-containing protein</fullName>
    </recommendedName>
</protein>
<feature type="domain" description="OmpA-like" evidence="7">
    <location>
        <begin position="100"/>
        <end position="216"/>
    </location>
</feature>
<dbReference type="InterPro" id="IPR050330">
    <property type="entry name" value="Bact_OuterMem_StrucFunc"/>
</dbReference>
<feature type="chain" id="PRO_5042994760" description="OmpA-like domain-containing protein" evidence="6">
    <location>
        <begin position="25"/>
        <end position="218"/>
    </location>
</feature>
<accession>A0AAN1XA23</accession>
<dbReference type="GO" id="GO:0009279">
    <property type="term" value="C:cell outer membrane"/>
    <property type="evidence" value="ECO:0007669"/>
    <property type="project" value="UniProtKB-SubCell"/>
</dbReference>
<evidence type="ECO:0000313" key="8">
    <source>
        <dbReference type="EMBL" id="BCK87288.1"/>
    </source>
</evidence>
<dbReference type="SUPFAM" id="SSF103088">
    <property type="entry name" value="OmpA-like"/>
    <property type="match status" value="1"/>
</dbReference>
<gene>
    <name evidence="8" type="ORF">MIZ01_1060</name>
</gene>
<dbReference type="InterPro" id="IPR036737">
    <property type="entry name" value="OmpA-like_sf"/>
</dbReference>
<dbReference type="Gene3D" id="3.30.1330.60">
    <property type="entry name" value="OmpA-like domain"/>
    <property type="match status" value="1"/>
</dbReference>
<dbReference type="EMBL" id="AP023423">
    <property type="protein sequence ID" value="BCK87288.1"/>
    <property type="molecule type" value="Genomic_DNA"/>
</dbReference>
<name>A0AAN1XA23_9PROT</name>
<keyword evidence="2 4" id="KW-0472">Membrane</keyword>
<reference evidence="8 9" key="1">
    <citation type="journal article" date="2022" name="Int. J. Syst. Evol. Microbiol.">
        <title>&lt;i&gt;Sideroxyarcus emersonii&lt;/i&gt; gen. nov. sp. nov., a neutrophilic, microaerobic iron- and thiosulfate-oxidizing bacterium isolated from iron-rich wetland sediment.</title>
        <authorList>
            <person name="Kato S."/>
            <person name="Itoh T."/>
            <person name="Iino T."/>
            <person name="Ohkuma M."/>
        </authorList>
    </citation>
    <scope>NUCLEOTIDE SEQUENCE [LARGE SCALE GENOMIC DNA]</scope>
    <source>
        <strain evidence="8 9">MIZ01</strain>
    </source>
</reference>
<dbReference type="KEGG" id="seme:MIZ01_1060"/>
<dbReference type="AlphaFoldDB" id="A0AAN1XA23"/>
<dbReference type="Pfam" id="PF00691">
    <property type="entry name" value="OmpA"/>
    <property type="match status" value="1"/>
</dbReference>
<evidence type="ECO:0000256" key="4">
    <source>
        <dbReference type="PROSITE-ProRule" id="PRU00473"/>
    </source>
</evidence>
<feature type="compositionally biased region" description="Polar residues" evidence="5">
    <location>
        <begin position="183"/>
        <end position="199"/>
    </location>
</feature>
<evidence type="ECO:0000256" key="6">
    <source>
        <dbReference type="SAM" id="SignalP"/>
    </source>
</evidence>
<evidence type="ECO:0000313" key="9">
    <source>
        <dbReference type="Proteomes" id="UP001320326"/>
    </source>
</evidence>
<keyword evidence="9" id="KW-1185">Reference proteome</keyword>
<feature type="signal peptide" evidence="6">
    <location>
        <begin position="1"/>
        <end position="24"/>
    </location>
</feature>
<dbReference type="InterPro" id="IPR006690">
    <property type="entry name" value="OMPA-like_CS"/>
</dbReference>
<dbReference type="CDD" id="cd07185">
    <property type="entry name" value="OmpA_C-like"/>
    <property type="match status" value="1"/>
</dbReference>
<comment type="subcellular location">
    <subcellularLocation>
        <location evidence="1">Cell outer membrane</location>
    </subcellularLocation>
</comment>
<dbReference type="Proteomes" id="UP001320326">
    <property type="component" value="Chromosome"/>
</dbReference>
<evidence type="ECO:0000256" key="1">
    <source>
        <dbReference type="ARBA" id="ARBA00004442"/>
    </source>
</evidence>
<dbReference type="InterPro" id="IPR006665">
    <property type="entry name" value="OmpA-like"/>
</dbReference>
<evidence type="ECO:0000259" key="7">
    <source>
        <dbReference type="PROSITE" id="PS51123"/>
    </source>
</evidence>